<keyword evidence="2" id="KW-1185">Reference proteome</keyword>
<gene>
    <name evidence="1" type="ORF">SAMN05192558_109319</name>
</gene>
<dbReference type="AlphaFoldDB" id="A0A1H0T7Y1"/>
<accession>A0A1H0T7Y1</accession>
<protein>
    <submittedName>
        <fullName evidence="1">Uncharacterized protein</fullName>
    </submittedName>
</protein>
<evidence type="ECO:0000313" key="1">
    <source>
        <dbReference type="EMBL" id="SDP50163.1"/>
    </source>
</evidence>
<dbReference type="RefSeq" id="WP_166657927.1">
    <property type="nucleotide sequence ID" value="NZ_FNDV01000011.1"/>
</dbReference>
<name>A0A1H0T7Y1_9PSEU</name>
<dbReference type="STRING" id="504798.SAMN05421871_11156"/>
<sequence length="53" mass="5719">MANHVHIGKRAWWSGEMTTLCGLTFPKGKSTAVSVFWGRCPACAAAKKRGAKL</sequence>
<dbReference type="EMBL" id="FNJB01000009">
    <property type="protein sequence ID" value="SDP50163.1"/>
    <property type="molecule type" value="Genomic_DNA"/>
</dbReference>
<proteinExistence type="predicted"/>
<organism evidence="1 2">
    <name type="scientific">Actinokineospora alba</name>
    <dbReference type="NCBI Taxonomy" id="504798"/>
    <lineage>
        <taxon>Bacteria</taxon>
        <taxon>Bacillati</taxon>
        <taxon>Actinomycetota</taxon>
        <taxon>Actinomycetes</taxon>
        <taxon>Pseudonocardiales</taxon>
        <taxon>Pseudonocardiaceae</taxon>
        <taxon>Actinokineospora</taxon>
    </lineage>
</organism>
<reference evidence="2" key="1">
    <citation type="submission" date="2016-10" db="EMBL/GenBank/DDBJ databases">
        <authorList>
            <person name="Varghese N."/>
            <person name="Submissions S."/>
        </authorList>
    </citation>
    <scope>NUCLEOTIDE SEQUENCE [LARGE SCALE GENOMIC DNA]</scope>
    <source>
        <strain evidence="2">IBRC-M 10655</strain>
    </source>
</reference>
<evidence type="ECO:0000313" key="2">
    <source>
        <dbReference type="Proteomes" id="UP000199651"/>
    </source>
</evidence>
<dbReference type="Proteomes" id="UP000199651">
    <property type="component" value="Unassembled WGS sequence"/>
</dbReference>